<keyword evidence="1" id="KW-0812">Transmembrane</keyword>
<dbReference type="EMBL" id="AXCR01000004">
    <property type="protein sequence ID" value="KJR88309.1"/>
    <property type="molecule type" value="Genomic_DNA"/>
</dbReference>
<evidence type="ECO:0000313" key="2">
    <source>
        <dbReference type="EMBL" id="KJR88309.1"/>
    </source>
</evidence>
<comment type="caution">
    <text evidence="2">The sequence shown here is derived from an EMBL/GenBank/DDBJ whole genome shotgun (WGS) entry which is preliminary data.</text>
</comment>
<organism evidence="2 3">
    <name type="scientific">Sporothrix schenckii 1099-18</name>
    <dbReference type="NCBI Taxonomy" id="1397361"/>
    <lineage>
        <taxon>Eukaryota</taxon>
        <taxon>Fungi</taxon>
        <taxon>Dikarya</taxon>
        <taxon>Ascomycota</taxon>
        <taxon>Pezizomycotina</taxon>
        <taxon>Sordariomycetes</taxon>
        <taxon>Sordariomycetidae</taxon>
        <taxon>Ophiostomatales</taxon>
        <taxon>Ophiostomataceae</taxon>
        <taxon>Sporothrix</taxon>
    </lineage>
</organism>
<proteinExistence type="predicted"/>
<gene>
    <name evidence="2" type="ORF">SPSK_08129</name>
</gene>
<dbReference type="Proteomes" id="UP000033710">
    <property type="component" value="Unassembled WGS sequence"/>
</dbReference>
<reference evidence="2 3" key="2">
    <citation type="journal article" date="2015" name="Eukaryot. Cell">
        <title>Asexual propagation of a virulent clone complex in a human and feline outbreak of sporotrichosis.</title>
        <authorList>
            <person name="Teixeira Mde M."/>
            <person name="Rodrigues A.M."/>
            <person name="Tsui C.K."/>
            <person name="de Almeida L.G."/>
            <person name="Van Diepeningen A.D."/>
            <person name="van den Ende B.G."/>
            <person name="Fernandes G.F."/>
            <person name="Kano R."/>
            <person name="Hamelin R.C."/>
            <person name="Lopes-Bezerra L.M."/>
            <person name="Vasconcelos A.T."/>
            <person name="de Hoog S."/>
            <person name="de Camargo Z.P."/>
            <person name="Felipe M.S."/>
        </authorList>
    </citation>
    <scope>NUCLEOTIDE SEQUENCE [LARGE SCALE GENOMIC DNA]</scope>
    <source>
        <strain evidence="2 3">1099-18</strain>
    </source>
</reference>
<dbReference type="VEuPathDB" id="FungiDB:SPSK_08129"/>
<feature type="transmembrane region" description="Helical" evidence="1">
    <location>
        <begin position="89"/>
        <end position="113"/>
    </location>
</feature>
<keyword evidence="1" id="KW-1133">Transmembrane helix</keyword>
<accession>A0A0F2MGW2</accession>
<reference evidence="2 3" key="1">
    <citation type="journal article" date="2014" name="BMC Genomics">
        <title>Comparative genomics of the major fungal agents of human and animal Sporotrichosis: Sporothrix schenckii and Sporothrix brasiliensis.</title>
        <authorList>
            <person name="Teixeira M.M."/>
            <person name="de Almeida L.G."/>
            <person name="Kubitschek-Barreira P."/>
            <person name="Alves F.L."/>
            <person name="Kioshima E.S."/>
            <person name="Abadio A.K."/>
            <person name="Fernandes L."/>
            <person name="Derengowski L.S."/>
            <person name="Ferreira K.S."/>
            <person name="Souza R.C."/>
            <person name="Ruiz J.C."/>
            <person name="de Andrade N.C."/>
            <person name="Paes H.C."/>
            <person name="Nicola A.M."/>
            <person name="Albuquerque P."/>
            <person name="Gerber A.L."/>
            <person name="Martins V.P."/>
            <person name="Peconick L.D."/>
            <person name="Neto A.V."/>
            <person name="Chaucanez C.B."/>
            <person name="Silva P.A."/>
            <person name="Cunha O.L."/>
            <person name="de Oliveira F.F."/>
            <person name="dos Santos T.C."/>
            <person name="Barros A.L."/>
            <person name="Soares M.A."/>
            <person name="de Oliveira L.M."/>
            <person name="Marini M.M."/>
            <person name="Villalobos-Duno H."/>
            <person name="Cunha M.M."/>
            <person name="de Hoog S."/>
            <person name="da Silveira J.F."/>
            <person name="Henrissat B."/>
            <person name="Nino-Vega G.A."/>
            <person name="Cisalpino P.S."/>
            <person name="Mora-Montes H.M."/>
            <person name="Almeida S.R."/>
            <person name="Stajich J.E."/>
            <person name="Lopes-Bezerra L.M."/>
            <person name="Vasconcelos A.T."/>
            <person name="Felipe M.S."/>
        </authorList>
    </citation>
    <scope>NUCLEOTIDE SEQUENCE [LARGE SCALE GENOMIC DNA]</scope>
    <source>
        <strain evidence="2 3">1099-18</strain>
    </source>
</reference>
<dbReference type="GeneID" id="27670049"/>
<dbReference type="KEGG" id="ssck:SPSK_08129"/>
<protein>
    <submittedName>
        <fullName evidence="2">Uncharacterized protein</fullName>
    </submittedName>
</protein>
<dbReference type="AlphaFoldDB" id="A0A0F2MGW2"/>
<keyword evidence="1" id="KW-0472">Membrane</keyword>
<evidence type="ECO:0000313" key="3">
    <source>
        <dbReference type="Proteomes" id="UP000033710"/>
    </source>
</evidence>
<name>A0A0F2MGW2_SPOSC</name>
<evidence type="ECO:0000256" key="1">
    <source>
        <dbReference type="SAM" id="Phobius"/>
    </source>
</evidence>
<sequence length="125" mass="13141">MRGGLKHIFHVQLGSPVAPCLTFQTASDGSDFGPNKCRMRFVMHNGPGAALDTPADAAGLRPCWASLNTATGNQTPNRLAKCMLRIGSLGLFTGLCIAFVLPLSLVFCLYLLALAHPPCCLLAAG</sequence>
<dbReference type="RefSeq" id="XP_016590985.1">
    <property type="nucleotide sequence ID" value="XM_016734772.1"/>
</dbReference>